<feature type="domain" description="FAD-binding" evidence="3">
    <location>
        <begin position="289"/>
        <end position="362"/>
    </location>
</feature>
<dbReference type="GO" id="GO:0071949">
    <property type="term" value="F:FAD binding"/>
    <property type="evidence" value="ECO:0007669"/>
    <property type="project" value="InterPro"/>
</dbReference>
<evidence type="ECO:0000256" key="1">
    <source>
        <dbReference type="ARBA" id="ARBA00023002"/>
    </source>
</evidence>
<comment type="caution">
    <text evidence="4">The sequence shown here is derived from an EMBL/GenBank/DDBJ whole genome shotgun (WGS) entry which is preliminary data.</text>
</comment>
<dbReference type="RefSeq" id="WP_106214351.1">
    <property type="nucleotide sequence ID" value="NZ_PVTL01000009.1"/>
</dbReference>
<dbReference type="PANTHER" id="PTHR13789">
    <property type="entry name" value="MONOOXYGENASE"/>
    <property type="match status" value="1"/>
</dbReference>
<dbReference type="InterPro" id="IPR002938">
    <property type="entry name" value="FAD-bd"/>
</dbReference>
<organism evidence="4 5">
    <name type="scientific">Glaciihabitans tibetensis</name>
    <dbReference type="NCBI Taxonomy" id="1266600"/>
    <lineage>
        <taxon>Bacteria</taxon>
        <taxon>Bacillati</taxon>
        <taxon>Actinomycetota</taxon>
        <taxon>Actinomycetes</taxon>
        <taxon>Micrococcales</taxon>
        <taxon>Microbacteriaceae</taxon>
        <taxon>Glaciihabitans</taxon>
    </lineage>
</organism>
<evidence type="ECO:0000313" key="5">
    <source>
        <dbReference type="Proteomes" id="UP000237983"/>
    </source>
</evidence>
<keyword evidence="5" id="KW-1185">Reference proteome</keyword>
<dbReference type="PRINTS" id="PR00420">
    <property type="entry name" value="RNGMNOXGNASE"/>
</dbReference>
<protein>
    <submittedName>
        <fullName evidence="4">2-polyprenyl-6-methoxyphenol hydroxylase-like FAD-dependent oxidoreductase</fullName>
    </submittedName>
</protein>
<dbReference type="InterPro" id="IPR036188">
    <property type="entry name" value="FAD/NAD-bd_sf"/>
</dbReference>
<dbReference type="Pfam" id="PF01494">
    <property type="entry name" value="FAD_binding_3"/>
    <property type="match status" value="1"/>
</dbReference>
<proteinExistence type="predicted"/>
<dbReference type="OrthoDB" id="9782160at2"/>
<gene>
    <name evidence="4" type="ORF">B0I08_10934</name>
</gene>
<keyword evidence="2" id="KW-0503">Monooxygenase</keyword>
<sequence>MPTAASGPTRSITSTSWDRPRRRAIVVGGSLAGLCAALALSASGWEVTILEQSTQPPAGMGMSIDVALLSAVTGLDMRALPVIETGFPATGWGLLRQALADAVERQPRIDLREGVRALAVVDGQTDVVVETNAGMHRAEFVVGADGYASTVRRLVSPEEPHAEYGGVVLWRGLVDESDIPGGFTTRDIGFAFRPAGTQMLATYVIPGARGELDPGHRRGVFISFDCSRDALLRRDGYVNGTVVKATVHGSGLSRTEIEDLHHETRQWPAPWGRAAAIAVRERAFIGTPIAEFLPSRLVRGRVAILGDAAHSVSPITGGGFHNGLLDVASLVSALDETPDVTRALRRYEEHRLAPVRALVTRSRAWSRSFVRSDPCG</sequence>
<evidence type="ECO:0000256" key="2">
    <source>
        <dbReference type="ARBA" id="ARBA00023033"/>
    </source>
</evidence>
<dbReference type="InterPro" id="IPR050493">
    <property type="entry name" value="FAD-dep_Monooxygenase_BioMet"/>
</dbReference>
<dbReference type="Gene3D" id="3.50.50.60">
    <property type="entry name" value="FAD/NAD(P)-binding domain"/>
    <property type="match status" value="2"/>
</dbReference>
<dbReference type="SUPFAM" id="SSF54373">
    <property type="entry name" value="FAD-linked reductases, C-terminal domain"/>
    <property type="match status" value="1"/>
</dbReference>
<dbReference type="Proteomes" id="UP000237983">
    <property type="component" value="Unassembled WGS sequence"/>
</dbReference>
<dbReference type="GO" id="GO:0004497">
    <property type="term" value="F:monooxygenase activity"/>
    <property type="evidence" value="ECO:0007669"/>
    <property type="project" value="UniProtKB-KW"/>
</dbReference>
<name>A0A2T0V6T5_9MICO</name>
<accession>A0A2T0V6T5</accession>
<dbReference type="PANTHER" id="PTHR13789:SF309">
    <property type="entry name" value="PUTATIVE (AFU_ORTHOLOGUE AFUA_6G14510)-RELATED"/>
    <property type="match status" value="1"/>
</dbReference>
<dbReference type="AlphaFoldDB" id="A0A2T0V6T5"/>
<dbReference type="EMBL" id="PVTL01000009">
    <property type="protein sequence ID" value="PRY65886.1"/>
    <property type="molecule type" value="Genomic_DNA"/>
</dbReference>
<keyword evidence="1" id="KW-0560">Oxidoreductase</keyword>
<evidence type="ECO:0000259" key="3">
    <source>
        <dbReference type="Pfam" id="PF01494"/>
    </source>
</evidence>
<dbReference type="SUPFAM" id="SSF51905">
    <property type="entry name" value="FAD/NAD(P)-binding domain"/>
    <property type="match status" value="1"/>
</dbReference>
<reference evidence="4 5" key="1">
    <citation type="submission" date="2018-03" db="EMBL/GenBank/DDBJ databases">
        <title>Genomic Encyclopedia of Type Strains, Phase III (KMG-III): the genomes of soil and plant-associated and newly described type strains.</title>
        <authorList>
            <person name="Whitman W."/>
        </authorList>
    </citation>
    <scope>NUCLEOTIDE SEQUENCE [LARGE SCALE GENOMIC DNA]</scope>
    <source>
        <strain evidence="4 5">CGMCC 1.12484</strain>
    </source>
</reference>
<evidence type="ECO:0000313" key="4">
    <source>
        <dbReference type="EMBL" id="PRY65886.1"/>
    </source>
</evidence>